<protein>
    <recommendedName>
        <fullName evidence="6">RNA polymerase sigma factor SigI</fullName>
    </recommendedName>
</protein>
<evidence type="ECO:0000313" key="9">
    <source>
        <dbReference type="Proteomes" id="UP000198972"/>
    </source>
</evidence>
<dbReference type="RefSeq" id="WP_091228419.1">
    <property type="nucleotide sequence ID" value="NZ_FNBG01000007.1"/>
</dbReference>
<dbReference type="InterPro" id="IPR014244">
    <property type="entry name" value="RNA_pol_sigma-I"/>
</dbReference>
<keyword evidence="6" id="KW-0346">Stress response</keyword>
<dbReference type="EMBL" id="FNBG01000007">
    <property type="protein sequence ID" value="SDF22307.1"/>
    <property type="molecule type" value="Genomic_DNA"/>
</dbReference>
<keyword evidence="5 6" id="KW-0804">Transcription</keyword>
<accession>A0A1G7JBF8</accession>
<dbReference type="PIRSF" id="PIRSF038953">
    <property type="entry name" value="SigI"/>
    <property type="match status" value="1"/>
</dbReference>
<keyword evidence="1 6" id="KW-0963">Cytoplasm</keyword>
<name>A0A1G7JBF8_9BACL</name>
<dbReference type="InterPro" id="IPR013325">
    <property type="entry name" value="RNA_pol_sigma_r2"/>
</dbReference>
<reference evidence="8 9" key="1">
    <citation type="submission" date="2016-10" db="EMBL/GenBank/DDBJ databases">
        <authorList>
            <person name="de Groot N.N."/>
        </authorList>
    </citation>
    <scope>NUCLEOTIDE SEQUENCE [LARGE SCALE GENOMIC DNA]</scope>
    <source>
        <strain evidence="8 9">DSM 28129</strain>
    </source>
</reference>
<dbReference type="GO" id="GO:0005737">
    <property type="term" value="C:cytoplasm"/>
    <property type="evidence" value="ECO:0007669"/>
    <property type="project" value="UniProtKB-SubCell"/>
</dbReference>
<dbReference type="GO" id="GO:0006352">
    <property type="term" value="P:DNA-templated transcription initiation"/>
    <property type="evidence" value="ECO:0007669"/>
    <property type="project" value="UniProtKB-UniRule"/>
</dbReference>
<evidence type="ECO:0000259" key="7">
    <source>
        <dbReference type="Pfam" id="PF04542"/>
    </source>
</evidence>
<dbReference type="GO" id="GO:0016987">
    <property type="term" value="F:sigma factor activity"/>
    <property type="evidence" value="ECO:0007669"/>
    <property type="project" value="UniProtKB-UniRule"/>
</dbReference>
<evidence type="ECO:0000256" key="2">
    <source>
        <dbReference type="ARBA" id="ARBA00023015"/>
    </source>
</evidence>
<feature type="short sequence motif" description="Polymerase core binding" evidence="6">
    <location>
        <begin position="51"/>
        <end position="64"/>
    </location>
</feature>
<dbReference type="OrthoDB" id="3190733at2"/>
<proteinExistence type="inferred from homology"/>
<evidence type="ECO:0000256" key="3">
    <source>
        <dbReference type="ARBA" id="ARBA00023082"/>
    </source>
</evidence>
<evidence type="ECO:0000256" key="6">
    <source>
        <dbReference type="HAMAP-Rule" id="MF_02064"/>
    </source>
</evidence>
<dbReference type="Gene3D" id="1.10.1740.10">
    <property type="match status" value="1"/>
</dbReference>
<evidence type="ECO:0000256" key="5">
    <source>
        <dbReference type="ARBA" id="ARBA00023163"/>
    </source>
</evidence>
<dbReference type="HAMAP" id="MF_02064">
    <property type="entry name" value="Sigma70_SigI"/>
    <property type="match status" value="1"/>
</dbReference>
<comment type="subcellular location">
    <subcellularLocation>
        <location evidence="6">Cytoplasm</location>
    </subcellularLocation>
</comment>
<keyword evidence="3 6" id="KW-0731">Sigma factor</keyword>
<dbReference type="NCBIfam" id="TIGR02895">
    <property type="entry name" value="spore_sigI"/>
    <property type="match status" value="1"/>
</dbReference>
<sequence length="242" mass="28278">MVLDSKSIESAIQRARDGNRSERDRVIEQYRPYILRTVSQICKRPIGWEHDEASIGIIAFNEAIDRYDRGMGKTFDNFAYMIIHSRLIDEFRRQGKFIKSESVTLNDSRGIFEQSANEISSSLEVYSREQSATELAMELLAYDETLQKYGISLEELEDCSPKHRDSRKQMIQIAKHFSEQPEWVEILKKTKRLPIRKMLKFSKVVPKTLERNRKYIIALVLIYACPEFEGIRSIVSFANIEE</sequence>
<keyword evidence="4 6" id="KW-0238">DNA-binding</keyword>
<keyword evidence="2 6" id="KW-0805">Transcription regulation</keyword>
<dbReference type="Pfam" id="PF04542">
    <property type="entry name" value="Sigma70_r2"/>
    <property type="match status" value="1"/>
</dbReference>
<comment type="activity regulation">
    <text evidence="6">Negatively regulated by the anti-sigma-I factor RsgI.</text>
</comment>
<organism evidence="8 9">
    <name type="scientific">Fontibacillus panacisegetis</name>
    <dbReference type="NCBI Taxonomy" id="670482"/>
    <lineage>
        <taxon>Bacteria</taxon>
        <taxon>Bacillati</taxon>
        <taxon>Bacillota</taxon>
        <taxon>Bacilli</taxon>
        <taxon>Bacillales</taxon>
        <taxon>Paenibacillaceae</taxon>
        <taxon>Fontibacillus</taxon>
    </lineage>
</organism>
<comment type="similarity">
    <text evidence="6">Belongs to the sigma-70 factor family. SigI subfamily.</text>
</comment>
<comment type="function">
    <text evidence="6">Sigma factors are initiation factors that promote the attachment of RNA polymerase to specific initiation sites and are then released.</text>
</comment>
<comment type="subunit">
    <text evidence="6">Interacts with RsgI.</text>
</comment>
<dbReference type="STRING" id="670482.SAMN04488542_10795"/>
<evidence type="ECO:0000256" key="4">
    <source>
        <dbReference type="ARBA" id="ARBA00023125"/>
    </source>
</evidence>
<dbReference type="SUPFAM" id="SSF88946">
    <property type="entry name" value="Sigma2 domain of RNA polymerase sigma factors"/>
    <property type="match status" value="1"/>
</dbReference>
<dbReference type="GO" id="GO:0003677">
    <property type="term" value="F:DNA binding"/>
    <property type="evidence" value="ECO:0007669"/>
    <property type="project" value="UniProtKB-UniRule"/>
</dbReference>
<evidence type="ECO:0000313" key="8">
    <source>
        <dbReference type="EMBL" id="SDF22307.1"/>
    </source>
</evidence>
<dbReference type="InterPro" id="IPR007627">
    <property type="entry name" value="RNA_pol_sigma70_r2"/>
</dbReference>
<evidence type="ECO:0000256" key="1">
    <source>
        <dbReference type="ARBA" id="ARBA00022490"/>
    </source>
</evidence>
<dbReference type="AlphaFoldDB" id="A0A1G7JBF8"/>
<feature type="domain" description="RNA polymerase sigma-70 region 2" evidence="7">
    <location>
        <begin position="27"/>
        <end position="96"/>
    </location>
</feature>
<feature type="DNA-binding region" description="H-T-H motif" evidence="6">
    <location>
        <begin position="195"/>
        <end position="214"/>
    </location>
</feature>
<gene>
    <name evidence="6" type="primary">sigI</name>
    <name evidence="8" type="ORF">SAMN04488542_10795</name>
</gene>
<dbReference type="Proteomes" id="UP000198972">
    <property type="component" value="Unassembled WGS sequence"/>
</dbReference>
<keyword evidence="9" id="KW-1185">Reference proteome</keyword>